<organism evidence="1 2">
    <name type="scientific">Absidia repens</name>
    <dbReference type="NCBI Taxonomy" id="90262"/>
    <lineage>
        <taxon>Eukaryota</taxon>
        <taxon>Fungi</taxon>
        <taxon>Fungi incertae sedis</taxon>
        <taxon>Mucoromycota</taxon>
        <taxon>Mucoromycotina</taxon>
        <taxon>Mucoromycetes</taxon>
        <taxon>Mucorales</taxon>
        <taxon>Cunninghamellaceae</taxon>
        <taxon>Absidia</taxon>
    </lineage>
</organism>
<keyword evidence="2" id="KW-1185">Reference proteome</keyword>
<evidence type="ECO:0000313" key="2">
    <source>
        <dbReference type="Proteomes" id="UP000193560"/>
    </source>
</evidence>
<name>A0A1X2J1P2_9FUNG</name>
<evidence type="ECO:0000313" key="1">
    <source>
        <dbReference type="EMBL" id="ORZ25769.1"/>
    </source>
</evidence>
<dbReference type="EMBL" id="MCGE01000001">
    <property type="protein sequence ID" value="ORZ25769.1"/>
    <property type="molecule type" value="Genomic_DNA"/>
</dbReference>
<gene>
    <name evidence="1" type="ORF">BCR42DRAFT_400885</name>
</gene>
<comment type="caution">
    <text evidence="1">The sequence shown here is derived from an EMBL/GenBank/DDBJ whole genome shotgun (WGS) entry which is preliminary data.</text>
</comment>
<proteinExistence type="predicted"/>
<reference evidence="1 2" key="1">
    <citation type="submission" date="2016-07" db="EMBL/GenBank/DDBJ databases">
        <title>Pervasive Adenine N6-methylation of Active Genes in Fungi.</title>
        <authorList>
            <consortium name="DOE Joint Genome Institute"/>
            <person name="Mondo S.J."/>
            <person name="Dannebaum R.O."/>
            <person name="Kuo R.C."/>
            <person name="Labutti K."/>
            <person name="Haridas S."/>
            <person name="Kuo A."/>
            <person name="Salamov A."/>
            <person name="Ahrendt S.R."/>
            <person name="Lipzen A."/>
            <person name="Sullivan W."/>
            <person name="Andreopoulos W.B."/>
            <person name="Clum A."/>
            <person name="Lindquist E."/>
            <person name="Daum C."/>
            <person name="Ramamoorthy G.K."/>
            <person name="Gryganskyi A."/>
            <person name="Culley D."/>
            <person name="Magnuson J.K."/>
            <person name="James T.Y."/>
            <person name="O'Malley M.A."/>
            <person name="Stajich J.E."/>
            <person name="Spatafora J.W."/>
            <person name="Visel A."/>
            <person name="Grigoriev I.V."/>
        </authorList>
    </citation>
    <scope>NUCLEOTIDE SEQUENCE [LARGE SCALE GENOMIC DNA]</scope>
    <source>
        <strain evidence="1 2">NRRL 1336</strain>
    </source>
</reference>
<sequence length="81" mass="8805">MDTKAAASMTHDKGFHIKPKNCQKGLMVFCSNRLGPNFSMRRVASVLVNPFDVVCNSSKTSPGSIVERSYLSLSYSSSTVS</sequence>
<dbReference type="Proteomes" id="UP000193560">
    <property type="component" value="Unassembled WGS sequence"/>
</dbReference>
<feature type="non-terminal residue" evidence="1">
    <location>
        <position position="81"/>
    </location>
</feature>
<dbReference type="AlphaFoldDB" id="A0A1X2J1P2"/>
<accession>A0A1X2J1P2</accession>
<protein>
    <submittedName>
        <fullName evidence="1">Uncharacterized protein</fullName>
    </submittedName>
</protein>